<sequence length="128" mass="14984">MVNTKNVCKRKKIKLNTAFFYLYNQQTAQTLDNIFSSVKQGLDNNNSKELQNLLRLRNSHLINLNAPLEQILNENDVVPQNFLSTINHLRDMSDTDVDFLLMSYGLQNHGNTWENRHMLRNFIGVQYI</sequence>
<evidence type="ECO:0000313" key="1">
    <source>
        <dbReference type="EMBL" id="GES76044.1"/>
    </source>
</evidence>
<dbReference type="AlphaFoldDB" id="A0A8H3KW82"/>
<name>A0A8H3KW82_9GLOM</name>
<proteinExistence type="predicted"/>
<evidence type="ECO:0000313" key="2">
    <source>
        <dbReference type="Proteomes" id="UP000615446"/>
    </source>
</evidence>
<dbReference type="EMBL" id="BLAL01000018">
    <property type="protein sequence ID" value="GES76044.1"/>
    <property type="molecule type" value="Genomic_DNA"/>
</dbReference>
<protein>
    <submittedName>
        <fullName evidence="1">Uncharacterized protein</fullName>
    </submittedName>
</protein>
<reference evidence="1" key="1">
    <citation type="submission" date="2019-10" db="EMBL/GenBank/DDBJ databases">
        <title>Conservation and host-specific expression of non-tandemly repeated heterogenous ribosome RNA gene in arbuscular mycorrhizal fungi.</title>
        <authorList>
            <person name="Maeda T."/>
            <person name="Kobayashi Y."/>
            <person name="Nakagawa T."/>
            <person name="Ezawa T."/>
            <person name="Yamaguchi K."/>
            <person name="Bino T."/>
            <person name="Nishimoto Y."/>
            <person name="Shigenobu S."/>
            <person name="Kawaguchi M."/>
        </authorList>
    </citation>
    <scope>NUCLEOTIDE SEQUENCE</scope>
    <source>
        <strain evidence="1">HR1</strain>
    </source>
</reference>
<comment type="caution">
    <text evidence="1">The sequence shown here is derived from an EMBL/GenBank/DDBJ whole genome shotgun (WGS) entry which is preliminary data.</text>
</comment>
<accession>A0A8H3KW82</accession>
<gene>
    <name evidence="1" type="ORF">RCL2_000344600</name>
</gene>
<dbReference type="Proteomes" id="UP000615446">
    <property type="component" value="Unassembled WGS sequence"/>
</dbReference>
<organism evidence="1 2">
    <name type="scientific">Rhizophagus clarus</name>
    <dbReference type="NCBI Taxonomy" id="94130"/>
    <lineage>
        <taxon>Eukaryota</taxon>
        <taxon>Fungi</taxon>
        <taxon>Fungi incertae sedis</taxon>
        <taxon>Mucoromycota</taxon>
        <taxon>Glomeromycotina</taxon>
        <taxon>Glomeromycetes</taxon>
        <taxon>Glomerales</taxon>
        <taxon>Glomeraceae</taxon>
        <taxon>Rhizophagus</taxon>
    </lineage>
</organism>